<dbReference type="Proteomes" id="UP001630127">
    <property type="component" value="Unassembled WGS sequence"/>
</dbReference>
<organism evidence="4 5">
    <name type="scientific">Cinchona calisaya</name>
    <dbReference type="NCBI Taxonomy" id="153742"/>
    <lineage>
        <taxon>Eukaryota</taxon>
        <taxon>Viridiplantae</taxon>
        <taxon>Streptophyta</taxon>
        <taxon>Embryophyta</taxon>
        <taxon>Tracheophyta</taxon>
        <taxon>Spermatophyta</taxon>
        <taxon>Magnoliopsida</taxon>
        <taxon>eudicotyledons</taxon>
        <taxon>Gunneridae</taxon>
        <taxon>Pentapetalae</taxon>
        <taxon>asterids</taxon>
        <taxon>lamiids</taxon>
        <taxon>Gentianales</taxon>
        <taxon>Rubiaceae</taxon>
        <taxon>Cinchonoideae</taxon>
        <taxon>Cinchoneae</taxon>
        <taxon>Cinchona</taxon>
    </lineage>
</organism>
<sequence>MVLMDYGKRMLSFLKRRCKERKVSAWFLENGSNLLEGLACASNCAYDTPFRNYTAKEITSATSNFRELVMFDGTGCMFRGSFQHRLILVKRFRESVFRKRLPLYINRDIVISLTMCHHKNVLKFLGCCLDFEVPVLVYEYAGDARLLYDILYYRKEQTSSTHCGPFPWKIRLKVACDVANALVYLRTAFSTPIIHRDISAHNIIIDQFGVAKLLDFSLCIWLPPGESQVQEDILVGVNGHIEPEYVTTGIVTEKTDVYMFGVLLLILLTGKRSLDANYECFQLVDCVQCQIEDNCLNKILDNDIVVEKGETMDKQLLDVVELALRCTQPKGVDRPNIVDVAKELRNIERSSRIH</sequence>
<evidence type="ECO:0000313" key="5">
    <source>
        <dbReference type="Proteomes" id="UP001630127"/>
    </source>
</evidence>
<accession>A0ABD2Z7G2</accession>
<proteinExistence type="predicted"/>
<keyword evidence="5" id="KW-1185">Reference proteome</keyword>
<reference evidence="4 5" key="1">
    <citation type="submission" date="2024-11" db="EMBL/GenBank/DDBJ databases">
        <title>A near-complete genome assembly of Cinchona calisaya.</title>
        <authorList>
            <person name="Lian D.C."/>
            <person name="Zhao X.W."/>
            <person name="Wei L."/>
        </authorList>
    </citation>
    <scope>NUCLEOTIDE SEQUENCE [LARGE SCALE GENOMIC DNA]</scope>
    <source>
        <tissue evidence="4">Nenye</tissue>
    </source>
</reference>
<dbReference type="InterPro" id="IPR000719">
    <property type="entry name" value="Prot_kinase_dom"/>
</dbReference>
<dbReference type="Gene3D" id="3.30.200.20">
    <property type="entry name" value="Phosphorylase Kinase, domain 1"/>
    <property type="match status" value="1"/>
</dbReference>
<dbReference type="InterPro" id="IPR011009">
    <property type="entry name" value="Kinase-like_dom_sf"/>
</dbReference>
<dbReference type="GO" id="GO:0005524">
    <property type="term" value="F:ATP binding"/>
    <property type="evidence" value="ECO:0007669"/>
    <property type="project" value="UniProtKB-KW"/>
</dbReference>
<dbReference type="PANTHER" id="PTHR27005">
    <property type="entry name" value="WALL-ASSOCIATED RECEPTOR KINASE-LIKE 21"/>
    <property type="match status" value="1"/>
</dbReference>
<dbReference type="AlphaFoldDB" id="A0ABD2Z7G2"/>
<dbReference type="InterPro" id="IPR001245">
    <property type="entry name" value="Ser-Thr/Tyr_kinase_cat_dom"/>
</dbReference>
<dbReference type="PROSITE" id="PS50011">
    <property type="entry name" value="PROTEIN_KINASE_DOM"/>
    <property type="match status" value="1"/>
</dbReference>
<evidence type="ECO:0000256" key="1">
    <source>
        <dbReference type="ARBA" id="ARBA00022741"/>
    </source>
</evidence>
<protein>
    <recommendedName>
        <fullName evidence="3">Protein kinase domain-containing protein</fullName>
    </recommendedName>
</protein>
<evidence type="ECO:0000256" key="2">
    <source>
        <dbReference type="ARBA" id="ARBA00022840"/>
    </source>
</evidence>
<dbReference type="InterPro" id="IPR008266">
    <property type="entry name" value="Tyr_kinase_AS"/>
</dbReference>
<comment type="caution">
    <text evidence="4">The sequence shown here is derived from an EMBL/GenBank/DDBJ whole genome shotgun (WGS) entry which is preliminary data.</text>
</comment>
<evidence type="ECO:0000259" key="3">
    <source>
        <dbReference type="PROSITE" id="PS50011"/>
    </source>
</evidence>
<evidence type="ECO:0000313" key="4">
    <source>
        <dbReference type="EMBL" id="KAL3515414.1"/>
    </source>
</evidence>
<dbReference type="Gene3D" id="1.10.510.10">
    <property type="entry name" value="Transferase(Phosphotransferase) domain 1"/>
    <property type="match status" value="1"/>
</dbReference>
<dbReference type="SUPFAM" id="SSF56112">
    <property type="entry name" value="Protein kinase-like (PK-like)"/>
    <property type="match status" value="1"/>
</dbReference>
<name>A0ABD2Z7G2_9GENT</name>
<dbReference type="InterPro" id="IPR045274">
    <property type="entry name" value="WAK-like"/>
</dbReference>
<keyword evidence="2" id="KW-0067">ATP-binding</keyword>
<gene>
    <name evidence="4" type="ORF">ACH5RR_022316</name>
</gene>
<dbReference type="PANTHER" id="PTHR27005:SF466">
    <property type="entry name" value="NON-FUNCTIONAL PSEUDOKINASE ZED1-LIKE"/>
    <property type="match status" value="1"/>
</dbReference>
<feature type="domain" description="Protein kinase" evidence="3">
    <location>
        <begin position="63"/>
        <end position="354"/>
    </location>
</feature>
<dbReference type="Pfam" id="PF07714">
    <property type="entry name" value="PK_Tyr_Ser-Thr"/>
    <property type="match status" value="1"/>
</dbReference>
<keyword evidence="1" id="KW-0547">Nucleotide-binding</keyword>
<dbReference type="EMBL" id="JBJUIK010000010">
    <property type="protein sequence ID" value="KAL3515414.1"/>
    <property type="molecule type" value="Genomic_DNA"/>
</dbReference>
<dbReference type="PROSITE" id="PS00109">
    <property type="entry name" value="PROTEIN_KINASE_TYR"/>
    <property type="match status" value="1"/>
</dbReference>